<keyword evidence="6" id="KW-0067">ATP-binding</keyword>
<evidence type="ECO:0000256" key="6">
    <source>
        <dbReference type="ARBA" id="ARBA00022840"/>
    </source>
</evidence>
<feature type="domain" description="Protein kinase" evidence="8">
    <location>
        <begin position="425"/>
        <end position="682"/>
    </location>
</feature>
<name>A0ABP0MCV2_9DINO</name>
<dbReference type="InterPro" id="IPR000719">
    <property type="entry name" value="Prot_kinase_dom"/>
</dbReference>
<dbReference type="PROSITE" id="PS00108">
    <property type="entry name" value="PROTEIN_KINASE_ST"/>
    <property type="match status" value="1"/>
</dbReference>
<dbReference type="Pfam" id="PF00069">
    <property type="entry name" value="Pkinase"/>
    <property type="match status" value="1"/>
</dbReference>
<reference evidence="10 11" key="1">
    <citation type="submission" date="2024-02" db="EMBL/GenBank/DDBJ databases">
        <authorList>
            <person name="Chen Y."/>
            <person name="Shah S."/>
            <person name="Dougan E. K."/>
            <person name="Thang M."/>
            <person name="Chan C."/>
        </authorList>
    </citation>
    <scope>NUCLEOTIDE SEQUENCE [LARGE SCALE GENOMIC DNA]</scope>
</reference>
<feature type="domain" description="Cyclic nucleotide-binding" evidence="9">
    <location>
        <begin position="1"/>
        <end position="114"/>
    </location>
</feature>
<dbReference type="PRINTS" id="PR00103">
    <property type="entry name" value="CAMPKINASE"/>
</dbReference>
<dbReference type="Gene3D" id="3.30.200.20">
    <property type="entry name" value="Phosphorylase Kinase, domain 1"/>
    <property type="match status" value="1"/>
</dbReference>
<evidence type="ECO:0000256" key="1">
    <source>
        <dbReference type="ARBA" id="ARBA00022527"/>
    </source>
</evidence>
<dbReference type="InterPro" id="IPR008271">
    <property type="entry name" value="Ser/Thr_kinase_AS"/>
</dbReference>
<keyword evidence="7" id="KW-0142">cGMP-binding</keyword>
<dbReference type="SMART" id="SM00100">
    <property type="entry name" value="cNMP"/>
    <property type="match status" value="3"/>
</dbReference>
<keyword evidence="11" id="KW-1185">Reference proteome</keyword>
<dbReference type="EMBL" id="CAXAMM010021112">
    <property type="protein sequence ID" value="CAK9049319.1"/>
    <property type="molecule type" value="Genomic_DNA"/>
</dbReference>
<dbReference type="InterPro" id="IPR014710">
    <property type="entry name" value="RmlC-like_jellyroll"/>
</dbReference>
<evidence type="ECO:0000256" key="7">
    <source>
        <dbReference type="ARBA" id="ARBA00022992"/>
    </source>
</evidence>
<organism evidence="10 11">
    <name type="scientific">Durusdinium trenchii</name>
    <dbReference type="NCBI Taxonomy" id="1381693"/>
    <lineage>
        <taxon>Eukaryota</taxon>
        <taxon>Sar</taxon>
        <taxon>Alveolata</taxon>
        <taxon>Dinophyceae</taxon>
        <taxon>Suessiales</taxon>
        <taxon>Symbiodiniaceae</taxon>
        <taxon>Durusdinium</taxon>
    </lineage>
</organism>
<dbReference type="PANTHER" id="PTHR24353">
    <property type="entry name" value="CYCLIC NUCLEOTIDE-DEPENDENT PROTEIN KINASE"/>
    <property type="match status" value="1"/>
</dbReference>
<dbReference type="Gene3D" id="2.60.120.10">
    <property type="entry name" value="Jelly Rolls"/>
    <property type="match status" value="3"/>
</dbReference>
<dbReference type="Pfam" id="PF00027">
    <property type="entry name" value="cNMP_binding"/>
    <property type="match status" value="2"/>
</dbReference>
<sequence length="745" mass="83559">AKVSLLTEVASVQKFAPGSDVVRQGEEGSSFFIIRSGSAVVVKENEEDEEEEEEEDSWQILIAPPRRRSELLVLKKGDFFGERSLLTDELRSATVRADTQLVVLEVTREQFDRLGLREELDFHGRKSLLVTHLVNAQTPAEKTREDLKFIRDSVARNENLSNILDVRQMPHFADPAWKEEVQVGQNVIEEGDVNADFFYVVRSGEFQILIDGSVTGTLGRGDCFGELSLICSAPRTATVRATAISTLWVLPRGWLKSAAEESARLASKLSMVYLNQVRTLDVLLQAEKEMLAPLLAKVVFKKNDSILRFGEEETSMYILAEGTVRVEDDKVVELEAYLTENQQHLVVHTFGERALIGDGFNSDMSVKISSPEATCYRLDGVDFISMLGSIEEILQQSRRGLDFQGLDTDAPMNTSRLVQFRKKDLQRVSFLRAGQFGNLELWCHTLTGVQYMVKAVSKGYIMEQGLQKKIIQERDIMMMLDSSFTISLFQTFTGEQMLYFLMETALGGDLYTAYLKNALHGSQRHAVFYSALVVLALEHLHGKKVAYRDLKPENVLLSSTGYVKLVDFSLAKVVIGRTYTIVGTPEYLAPEMIGVSGHNQAVDWWALGIFIFELLSGQTPFEGSNPMQTFGKTMAGVEKVTFSSKVSSGARRLIEGLLKRSPAFRLAMKKGGVQNVKDADWYGDVDWRKLQMQAEDAPLKGLSMETANFHSHEQRKAPFVPFEDDGSGWAEAFASWNMKSENVEF</sequence>
<accession>A0ABP0MCV2</accession>
<dbReference type="SUPFAM" id="SSF56112">
    <property type="entry name" value="Protein kinase-like (PK-like)"/>
    <property type="match status" value="1"/>
</dbReference>
<evidence type="ECO:0000256" key="3">
    <source>
        <dbReference type="ARBA" id="ARBA00022679"/>
    </source>
</evidence>
<keyword evidence="4" id="KW-0547">Nucleotide-binding</keyword>
<dbReference type="PROSITE" id="PS50011">
    <property type="entry name" value="PROTEIN_KINASE_DOM"/>
    <property type="match status" value="1"/>
</dbReference>
<dbReference type="SUPFAM" id="SSF51206">
    <property type="entry name" value="cAMP-binding domain-like"/>
    <property type="match status" value="3"/>
</dbReference>
<feature type="domain" description="Cyclic nucleotide-binding" evidence="9">
    <location>
        <begin position="279"/>
        <end position="396"/>
    </location>
</feature>
<evidence type="ECO:0000256" key="5">
    <source>
        <dbReference type="ARBA" id="ARBA00022777"/>
    </source>
</evidence>
<dbReference type="PANTHER" id="PTHR24353:SF143">
    <property type="entry name" value="PROTEIN KINASE DOMAIN-CONTAINING PROTEIN"/>
    <property type="match status" value="1"/>
</dbReference>
<evidence type="ECO:0000313" key="11">
    <source>
        <dbReference type="Proteomes" id="UP001642464"/>
    </source>
</evidence>
<dbReference type="Proteomes" id="UP001642464">
    <property type="component" value="Unassembled WGS sequence"/>
</dbReference>
<dbReference type="GO" id="GO:0016301">
    <property type="term" value="F:kinase activity"/>
    <property type="evidence" value="ECO:0007669"/>
    <property type="project" value="UniProtKB-KW"/>
</dbReference>
<dbReference type="InterPro" id="IPR018490">
    <property type="entry name" value="cNMP-bd_dom_sf"/>
</dbReference>
<dbReference type="InterPro" id="IPR018488">
    <property type="entry name" value="cNMP-bd_CS"/>
</dbReference>
<keyword evidence="2" id="KW-0140">cGMP</keyword>
<feature type="non-terminal residue" evidence="10">
    <location>
        <position position="1"/>
    </location>
</feature>
<keyword evidence="1" id="KW-0723">Serine/threonine-protein kinase</keyword>
<dbReference type="InterPro" id="IPR000595">
    <property type="entry name" value="cNMP-bd_dom"/>
</dbReference>
<dbReference type="InterPro" id="IPR011009">
    <property type="entry name" value="Kinase-like_dom_sf"/>
</dbReference>
<evidence type="ECO:0000259" key="9">
    <source>
        <dbReference type="PROSITE" id="PS50042"/>
    </source>
</evidence>
<feature type="domain" description="Cyclic nucleotide-binding" evidence="9">
    <location>
        <begin position="160"/>
        <end position="252"/>
    </location>
</feature>
<dbReference type="PROSITE" id="PS00889">
    <property type="entry name" value="CNMP_BINDING_2"/>
    <property type="match status" value="2"/>
</dbReference>
<comment type="caution">
    <text evidence="10">The sequence shown here is derived from an EMBL/GenBank/DDBJ whole genome shotgun (WGS) entry which is preliminary data.</text>
</comment>
<protein>
    <submittedName>
        <fullName evidence="10">cGMP-dependent protein kinase egl-4 (Egg-laying defective protein 4)</fullName>
    </submittedName>
</protein>
<keyword evidence="5 10" id="KW-0418">Kinase</keyword>
<dbReference type="PROSITE" id="PS50042">
    <property type="entry name" value="CNMP_BINDING_3"/>
    <property type="match status" value="3"/>
</dbReference>
<dbReference type="CDD" id="cd00038">
    <property type="entry name" value="CAP_ED"/>
    <property type="match status" value="3"/>
</dbReference>
<evidence type="ECO:0000259" key="8">
    <source>
        <dbReference type="PROSITE" id="PS50011"/>
    </source>
</evidence>
<keyword evidence="3" id="KW-0808">Transferase</keyword>
<gene>
    <name evidence="10" type="ORF">SCF082_LOCUS27347</name>
</gene>
<proteinExistence type="predicted"/>
<evidence type="ECO:0000256" key="4">
    <source>
        <dbReference type="ARBA" id="ARBA00022741"/>
    </source>
</evidence>
<dbReference type="PROSITE" id="PS00888">
    <property type="entry name" value="CNMP_BINDING_1"/>
    <property type="match status" value="1"/>
</dbReference>
<evidence type="ECO:0000256" key="2">
    <source>
        <dbReference type="ARBA" id="ARBA00022535"/>
    </source>
</evidence>
<dbReference type="Gene3D" id="1.10.510.10">
    <property type="entry name" value="Transferase(Phosphotransferase) domain 1"/>
    <property type="match status" value="1"/>
</dbReference>
<dbReference type="SMART" id="SM00220">
    <property type="entry name" value="S_TKc"/>
    <property type="match status" value="1"/>
</dbReference>
<evidence type="ECO:0000313" key="10">
    <source>
        <dbReference type="EMBL" id="CAK9049319.1"/>
    </source>
</evidence>